<dbReference type="EMBL" id="CP074402">
    <property type="protein sequence ID" value="QVJ00373.1"/>
    <property type="molecule type" value="Genomic_DNA"/>
</dbReference>
<name>A0A975L869_9ACTN</name>
<protein>
    <submittedName>
        <fullName evidence="1">Uncharacterized protein</fullName>
    </submittedName>
</protein>
<sequence length="231" mass="24294">MGERSLSPAGPGPTAHYVPRGWVGVRTGRALFDGRFGGVLENALAELVGVCPRCWTPACGGHPSRCLLVAYYMGCEARALSLRALLAASGGVFHPYRPGESWLTPPGVVAHPTVGSAPGCDRCGALDGLGWAVTGQGCLTRLCPTHQADEREREKACARAETDVRARYRMSATVTPPTFAGLPLVTSDQVPPDTGMILPQPVPAADRDLNAEYIDGRPVSGTAAIKFGDSR</sequence>
<gene>
    <name evidence="1" type="ORF">KGD82_16565</name>
</gene>
<evidence type="ECO:0000313" key="2">
    <source>
        <dbReference type="Proteomes" id="UP000682416"/>
    </source>
</evidence>
<accession>A0A975L869</accession>
<reference evidence="1" key="1">
    <citation type="submission" date="2021-05" db="EMBL/GenBank/DDBJ databases">
        <authorList>
            <person name="Kaiqin L."/>
            <person name="Jian G."/>
        </authorList>
    </citation>
    <scope>NUCLEOTIDE SEQUENCE</scope>
    <source>
        <strain evidence="1">HDS5</strain>
    </source>
</reference>
<dbReference type="AlphaFoldDB" id="A0A975L869"/>
<dbReference type="Proteomes" id="UP000682416">
    <property type="component" value="Chromosome"/>
</dbReference>
<dbReference type="KEGG" id="nec:KGD82_16565"/>
<keyword evidence="2" id="KW-1185">Reference proteome</keyword>
<proteinExistence type="predicted"/>
<evidence type="ECO:0000313" key="1">
    <source>
        <dbReference type="EMBL" id="QVJ00373.1"/>
    </source>
</evidence>
<organism evidence="1 2">
    <name type="scientific">Nocardiopsis eucommiae</name>
    <dbReference type="NCBI Taxonomy" id="2831970"/>
    <lineage>
        <taxon>Bacteria</taxon>
        <taxon>Bacillati</taxon>
        <taxon>Actinomycetota</taxon>
        <taxon>Actinomycetes</taxon>
        <taxon>Streptosporangiales</taxon>
        <taxon>Nocardiopsidaceae</taxon>
        <taxon>Nocardiopsis</taxon>
    </lineage>
</organism>